<feature type="compositionally biased region" description="Basic and acidic residues" evidence="2">
    <location>
        <begin position="185"/>
        <end position="203"/>
    </location>
</feature>
<feature type="compositionally biased region" description="Basic and acidic residues" evidence="2">
    <location>
        <begin position="533"/>
        <end position="543"/>
    </location>
</feature>
<dbReference type="Proteomes" id="UP000515160">
    <property type="component" value="Chromosome 3"/>
</dbReference>
<gene>
    <name evidence="4" type="primary">LOC117569018</name>
</gene>
<sequence length="579" mass="63263">MSLSVASRRRCQTTTTTSNPSTTTSTPSSSSSLHPVRKQHSLIEPPSHAHSHGVARYSAQQRGYLSRGLSVGRSIESIRQKLYPSSSLAAAPPVAHLGRQSSLAGEGRLAPTHTELSLRLRESSLVAWSSQSSLLKASLATDNAQAARLQAEQKEAQAKAESAKADKNRINLNIVLAQTIRATNEREHDHEHDQDHDHDHDQEQEQEQTGLLQPAVLASSEESVSSALTVQRRPPLVRAMSAPVRLDESSKSVIGGANKRNQQKLRRRKIFTRAASSVAVPPDASPLLSSDVVSNVNVNVSNNNSNKKQLSRARSVIAPDVITLVSLLSSEGSDSEREESSSTSASTSTGNEKSSPPTAQRSPQRRAPLLRKTGKSVSFQDSYPPTFQLASKEYSHMIRRGSIAPLAARIRANRPPTAPPVSIFLSDPAGKPMESRQRPVDADVGSLPADEAKKENNAANCNVQQQQQQQQQSQQQQRESQQDYNFPLYVCSIKERECWKLHQKMSAKGVSVSYETVLRGMLTPTEFRHFQKQREHEEAKAQEAAEAEAEAAAAAEKDNVKKPPATAIERLSESLLQGK</sequence>
<feature type="region of interest" description="Disordered" evidence="2">
    <location>
        <begin position="185"/>
        <end position="210"/>
    </location>
</feature>
<evidence type="ECO:0000256" key="2">
    <source>
        <dbReference type="SAM" id="MobiDB-lite"/>
    </source>
</evidence>
<keyword evidence="3" id="KW-1185">Reference proteome</keyword>
<feature type="region of interest" description="Disordered" evidence="2">
    <location>
        <begin position="329"/>
        <end position="383"/>
    </location>
</feature>
<accession>A0A6P8YED5</accession>
<feature type="compositionally biased region" description="Polar residues" evidence="2">
    <location>
        <begin position="350"/>
        <end position="362"/>
    </location>
</feature>
<evidence type="ECO:0000313" key="4">
    <source>
        <dbReference type="RefSeq" id="XP_034105897.1"/>
    </source>
</evidence>
<protein>
    <submittedName>
        <fullName evidence="4">Uncharacterized protein</fullName>
    </submittedName>
</protein>
<organism evidence="3 4">
    <name type="scientific">Drosophila albomicans</name>
    <name type="common">Fruit fly</name>
    <dbReference type="NCBI Taxonomy" id="7291"/>
    <lineage>
        <taxon>Eukaryota</taxon>
        <taxon>Metazoa</taxon>
        <taxon>Ecdysozoa</taxon>
        <taxon>Arthropoda</taxon>
        <taxon>Hexapoda</taxon>
        <taxon>Insecta</taxon>
        <taxon>Pterygota</taxon>
        <taxon>Neoptera</taxon>
        <taxon>Endopterygota</taxon>
        <taxon>Diptera</taxon>
        <taxon>Brachycera</taxon>
        <taxon>Muscomorpha</taxon>
        <taxon>Ephydroidea</taxon>
        <taxon>Drosophilidae</taxon>
        <taxon>Drosophila</taxon>
    </lineage>
</organism>
<evidence type="ECO:0000256" key="1">
    <source>
        <dbReference type="SAM" id="Coils"/>
    </source>
</evidence>
<name>A0A6P8YED5_DROAB</name>
<dbReference type="GeneID" id="117569018"/>
<evidence type="ECO:0000313" key="3">
    <source>
        <dbReference type="Proteomes" id="UP000515160"/>
    </source>
</evidence>
<dbReference type="OrthoDB" id="7663415at2759"/>
<reference evidence="4" key="1">
    <citation type="submission" date="2025-08" db="UniProtKB">
        <authorList>
            <consortium name="RefSeq"/>
        </authorList>
    </citation>
    <scope>IDENTIFICATION</scope>
    <source>
        <strain evidence="4">15112-1751.03</strain>
        <tissue evidence="4">Whole Adult</tissue>
    </source>
</reference>
<feature type="region of interest" description="Disordered" evidence="2">
    <location>
        <begin position="413"/>
        <end position="444"/>
    </location>
</feature>
<feature type="coiled-coil region" evidence="1">
    <location>
        <begin position="137"/>
        <end position="173"/>
    </location>
</feature>
<feature type="region of interest" description="Disordered" evidence="2">
    <location>
        <begin position="459"/>
        <end position="481"/>
    </location>
</feature>
<proteinExistence type="predicted"/>
<dbReference type="AlphaFoldDB" id="A0A6P8YED5"/>
<feature type="compositionally biased region" description="Low complexity" evidence="2">
    <location>
        <begin position="13"/>
        <end position="32"/>
    </location>
</feature>
<keyword evidence="1" id="KW-0175">Coiled coil</keyword>
<feature type="region of interest" description="Disordered" evidence="2">
    <location>
        <begin position="1"/>
        <end position="39"/>
    </location>
</feature>
<feature type="compositionally biased region" description="Low complexity" evidence="2">
    <location>
        <begin position="459"/>
        <end position="479"/>
    </location>
</feature>
<feature type="region of interest" description="Disordered" evidence="2">
    <location>
        <begin position="533"/>
        <end position="565"/>
    </location>
</feature>
<dbReference type="RefSeq" id="XP_034105897.1">
    <property type="nucleotide sequence ID" value="XM_034250006.2"/>
</dbReference>